<keyword evidence="8 12" id="KW-1133">Transmembrane helix</keyword>
<evidence type="ECO:0000256" key="11">
    <source>
        <dbReference type="SAM" id="Coils"/>
    </source>
</evidence>
<evidence type="ECO:0000256" key="9">
    <source>
        <dbReference type="ARBA" id="ARBA00023065"/>
    </source>
</evidence>
<dbReference type="EMBL" id="JDST02000058">
    <property type="protein sequence ID" value="KFB76300.1"/>
    <property type="molecule type" value="Genomic_DNA"/>
</dbReference>
<evidence type="ECO:0000256" key="12">
    <source>
        <dbReference type="SAM" id="Phobius"/>
    </source>
</evidence>
<sequence length="316" mass="35289">MAFALVLDGKGGARSLAEDELTAWRPEEGFLWVHLRAEDPGVPALLTREFGLEHSSCDALLDETGHPRLIPRDSGTLLVLRTLPALPVYRVKPGLGLCLEAQRAVSISLEESPVIARLQERLKAGEGPSLPGDFPAALLHLLAVTYRERLKGMSDQVDLLQERVYDEQSKVLQTRLSLLRRHAGCLGGLLDDSLRLVDDLLNQDLSWLAGKPHKGIREQRERLHRLLGEMRDLREHLHSLQDEMNGLLDHHLSQRIYQLTVITGVFFPLVFITGLLGVNVGGIPGSNEPDAFWILCLLLTVLGLLGGWLLRRQHWL</sequence>
<organism evidence="13 15">
    <name type="scientific">Candidatus Accumulibacter cognatus</name>
    <dbReference type="NCBI Taxonomy" id="2954383"/>
    <lineage>
        <taxon>Bacteria</taxon>
        <taxon>Pseudomonadati</taxon>
        <taxon>Pseudomonadota</taxon>
        <taxon>Betaproteobacteria</taxon>
        <taxon>Candidatus Accumulibacter</taxon>
    </lineage>
</organism>
<dbReference type="GO" id="GO:0005886">
    <property type="term" value="C:plasma membrane"/>
    <property type="evidence" value="ECO:0007669"/>
    <property type="project" value="UniProtKB-SubCell"/>
</dbReference>
<dbReference type="Proteomes" id="UP000021315">
    <property type="component" value="Unassembled WGS sequence"/>
</dbReference>
<dbReference type="Pfam" id="PF01544">
    <property type="entry name" value="CorA"/>
    <property type="match status" value="1"/>
</dbReference>
<dbReference type="InterPro" id="IPR002523">
    <property type="entry name" value="MgTranspt_CorA/ZnTranspt_ZntB"/>
</dbReference>
<name>A0A080M727_9PROT</name>
<keyword evidence="9" id="KW-0406">Ion transport</keyword>
<evidence type="ECO:0000313" key="16">
    <source>
        <dbReference type="Proteomes" id="UP000509684"/>
    </source>
</evidence>
<comment type="subcellular location">
    <subcellularLocation>
        <location evidence="1">Cell membrane</location>
        <topology evidence="1">Multi-pass membrane protein</topology>
    </subcellularLocation>
</comment>
<dbReference type="STRING" id="1453999.AW06_002618"/>
<keyword evidence="3" id="KW-0813">Transport</keyword>
<keyword evidence="15" id="KW-1185">Reference proteome</keyword>
<gene>
    <name evidence="13" type="primary">zntB</name>
    <name evidence="13" type="ORF">AW06_002618</name>
    <name evidence="14" type="ORF">HWD57_17180</name>
</gene>
<dbReference type="RefSeq" id="WP_034950028.1">
    <property type="nucleotide sequence ID" value="NZ_JDST02000058.1"/>
</dbReference>
<dbReference type="AlphaFoldDB" id="A0A080M727"/>
<dbReference type="GO" id="GO:0050897">
    <property type="term" value="F:cobalt ion binding"/>
    <property type="evidence" value="ECO:0007669"/>
    <property type="project" value="TreeGrafter"/>
</dbReference>
<evidence type="ECO:0000256" key="2">
    <source>
        <dbReference type="ARBA" id="ARBA00009765"/>
    </source>
</evidence>
<evidence type="ECO:0000256" key="3">
    <source>
        <dbReference type="ARBA" id="ARBA00022448"/>
    </source>
</evidence>
<evidence type="ECO:0000313" key="14">
    <source>
        <dbReference type="EMBL" id="QLH51341.1"/>
    </source>
</evidence>
<evidence type="ECO:0000256" key="8">
    <source>
        <dbReference type="ARBA" id="ARBA00022989"/>
    </source>
</evidence>
<evidence type="ECO:0000256" key="10">
    <source>
        <dbReference type="ARBA" id="ARBA00023136"/>
    </source>
</evidence>
<accession>A0A7D5SRX2</accession>
<keyword evidence="10 12" id="KW-0472">Membrane</keyword>
<keyword evidence="11" id="KW-0175">Coiled coil</keyword>
<dbReference type="Proteomes" id="UP000509684">
    <property type="component" value="Chromosome"/>
</dbReference>
<keyword evidence="6 12" id="KW-0812">Transmembrane</keyword>
<dbReference type="KEGG" id="acog:HWD57_17180"/>
<evidence type="ECO:0000256" key="6">
    <source>
        <dbReference type="ARBA" id="ARBA00022692"/>
    </source>
</evidence>
<dbReference type="GO" id="GO:0000287">
    <property type="term" value="F:magnesium ion binding"/>
    <property type="evidence" value="ECO:0007669"/>
    <property type="project" value="TreeGrafter"/>
</dbReference>
<reference evidence="14 16" key="2">
    <citation type="journal article" date="2019" name="Microbiome">
        <title>Annotated bacterial chromosomes from frame-shift-corrected long-read metagenomic data.</title>
        <authorList>
            <person name="Arumugam K."/>
            <person name="Bagci C."/>
            <person name="Bessarab I."/>
            <person name="Beier S."/>
            <person name="Buchfink B."/>
            <person name="Gorska A."/>
            <person name="Qiu G."/>
            <person name="Huson D.H."/>
            <person name="Williams R.B.H."/>
        </authorList>
    </citation>
    <scope>NUCLEOTIDE SEQUENCE [LARGE SCALE GENOMIC DNA]</scope>
    <source>
        <strain evidence="14">SSA1</strain>
    </source>
</reference>
<evidence type="ECO:0000313" key="13">
    <source>
        <dbReference type="EMBL" id="KFB76300.1"/>
    </source>
</evidence>
<evidence type="ECO:0000256" key="5">
    <source>
        <dbReference type="ARBA" id="ARBA00022519"/>
    </source>
</evidence>
<keyword evidence="7" id="KW-0862">Zinc</keyword>
<keyword evidence="5" id="KW-0997">Cell inner membrane</keyword>
<evidence type="ECO:0000256" key="1">
    <source>
        <dbReference type="ARBA" id="ARBA00004651"/>
    </source>
</evidence>
<dbReference type="InterPro" id="IPR045861">
    <property type="entry name" value="CorA_cytoplasmic_dom"/>
</dbReference>
<feature type="transmembrane region" description="Helical" evidence="12">
    <location>
        <begin position="256"/>
        <end position="279"/>
    </location>
</feature>
<dbReference type="SUPFAM" id="SSF143865">
    <property type="entry name" value="CorA soluble domain-like"/>
    <property type="match status" value="1"/>
</dbReference>
<dbReference type="Gene3D" id="1.20.58.340">
    <property type="entry name" value="Magnesium transport protein CorA, transmembrane region"/>
    <property type="match status" value="2"/>
</dbReference>
<dbReference type="SUPFAM" id="SSF144083">
    <property type="entry name" value="Magnesium transport protein CorA, transmembrane region"/>
    <property type="match status" value="1"/>
</dbReference>
<reference evidence="13 15" key="1">
    <citation type="submission" date="2014-02" db="EMBL/GenBank/DDBJ databases">
        <title>Expanding our view of genomic diversity in Candidatus Accumulibacter clades.</title>
        <authorList>
            <person name="Skennerton C.T."/>
            <person name="Barr J.J."/>
            <person name="Slater F.R."/>
            <person name="Bond P.L."/>
            <person name="Tyson G.W."/>
        </authorList>
    </citation>
    <scope>NUCLEOTIDE SEQUENCE [LARGE SCALE GENOMIC DNA]</scope>
    <source>
        <strain evidence="15">SK-02</strain>
    </source>
</reference>
<reference evidence="14" key="3">
    <citation type="submission" date="2020-06" db="EMBL/GenBank/DDBJ databases">
        <authorList>
            <person name="Arumugam K."/>
            <person name="Besarab I."/>
            <person name="Haryono M."/>
            <person name="Bagci C."/>
            <person name="Beier S."/>
            <person name="Buchfink B."/>
            <person name="Gorska A."/>
            <person name="Qiu G."/>
            <person name="Huson D.H."/>
            <person name="Williams R.B."/>
        </authorList>
    </citation>
    <scope>NUCLEOTIDE SEQUENCE</scope>
    <source>
        <strain evidence="14">SSA1</strain>
    </source>
</reference>
<accession>A0A080M727</accession>
<feature type="transmembrane region" description="Helical" evidence="12">
    <location>
        <begin position="291"/>
        <end position="310"/>
    </location>
</feature>
<evidence type="ECO:0000256" key="7">
    <source>
        <dbReference type="ARBA" id="ARBA00022833"/>
    </source>
</evidence>
<feature type="coiled-coil region" evidence="11">
    <location>
        <begin position="216"/>
        <end position="250"/>
    </location>
</feature>
<dbReference type="EMBL" id="CP058708">
    <property type="protein sequence ID" value="QLH51341.1"/>
    <property type="molecule type" value="Genomic_DNA"/>
</dbReference>
<evidence type="ECO:0000313" key="15">
    <source>
        <dbReference type="Proteomes" id="UP000021315"/>
    </source>
</evidence>
<comment type="similarity">
    <text evidence="2">Belongs to the CorA metal ion transporter (MIT) (TC 1.A.35) family.</text>
</comment>
<dbReference type="PANTHER" id="PTHR46494:SF3">
    <property type="entry name" value="ZINC TRANSPORT PROTEIN ZNTB"/>
    <property type="match status" value="1"/>
</dbReference>
<protein>
    <submittedName>
        <fullName evidence="13">Zinc transport protein ZntB</fullName>
    </submittedName>
</protein>
<keyword evidence="4" id="KW-1003">Cell membrane</keyword>
<dbReference type="GO" id="GO:0015087">
    <property type="term" value="F:cobalt ion transmembrane transporter activity"/>
    <property type="evidence" value="ECO:0007669"/>
    <property type="project" value="TreeGrafter"/>
</dbReference>
<dbReference type="GO" id="GO:0015095">
    <property type="term" value="F:magnesium ion transmembrane transporter activity"/>
    <property type="evidence" value="ECO:0007669"/>
    <property type="project" value="TreeGrafter"/>
</dbReference>
<proteinExistence type="inferred from homology"/>
<dbReference type="InterPro" id="IPR045863">
    <property type="entry name" value="CorA_TM1_TM2"/>
</dbReference>
<evidence type="ECO:0000256" key="4">
    <source>
        <dbReference type="ARBA" id="ARBA00022475"/>
    </source>
</evidence>
<dbReference type="PANTHER" id="PTHR46494">
    <property type="entry name" value="CORA FAMILY METAL ION TRANSPORTER (EUROFUNG)"/>
    <property type="match status" value="1"/>
</dbReference>
<dbReference type="Gene3D" id="3.30.460.20">
    <property type="entry name" value="CorA soluble domain-like"/>
    <property type="match status" value="1"/>
</dbReference>